<dbReference type="Proteomes" id="UP000027238">
    <property type="component" value="Unassembled WGS sequence"/>
</dbReference>
<feature type="region of interest" description="Disordered" evidence="1">
    <location>
        <begin position="143"/>
        <end position="196"/>
    </location>
</feature>
<comment type="caution">
    <text evidence="3">The sequence shown here is derived from an EMBL/GenBank/DDBJ whole genome shotgun (WGS) entry which is preliminary data.</text>
</comment>
<organism evidence="3 4">
    <name type="scientific">Colletotrichum sublineola</name>
    <name type="common">Sorghum anthracnose fungus</name>
    <dbReference type="NCBI Taxonomy" id="1173701"/>
    <lineage>
        <taxon>Eukaryota</taxon>
        <taxon>Fungi</taxon>
        <taxon>Dikarya</taxon>
        <taxon>Ascomycota</taxon>
        <taxon>Pezizomycotina</taxon>
        <taxon>Sordariomycetes</taxon>
        <taxon>Hypocreomycetidae</taxon>
        <taxon>Glomerellales</taxon>
        <taxon>Glomerellaceae</taxon>
        <taxon>Colletotrichum</taxon>
        <taxon>Colletotrichum graminicola species complex</taxon>
    </lineage>
</organism>
<evidence type="ECO:0000313" key="3">
    <source>
        <dbReference type="EMBL" id="KDN64973.1"/>
    </source>
</evidence>
<dbReference type="InterPro" id="IPR006569">
    <property type="entry name" value="CID_dom"/>
</dbReference>
<dbReference type="eggNOG" id="KOG4368">
    <property type="taxonomic scope" value="Eukaryota"/>
</dbReference>
<evidence type="ECO:0000313" key="4">
    <source>
        <dbReference type="Proteomes" id="UP000027238"/>
    </source>
</evidence>
<dbReference type="EMBL" id="JMSE01001078">
    <property type="protein sequence ID" value="KDN64973.1"/>
    <property type="molecule type" value="Genomic_DNA"/>
</dbReference>
<evidence type="ECO:0000256" key="1">
    <source>
        <dbReference type="SAM" id="MobiDB-lite"/>
    </source>
</evidence>
<dbReference type="GO" id="GO:0006874">
    <property type="term" value="P:intracellular calcium ion homeostasis"/>
    <property type="evidence" value="ECO:0007669"/>
    <property type="project" value="TreeGrafter"/>
</dbReference>
<protein>
    <recommendedName>
        <fullName evidence="2">CID domain-containing protein</fullName>
    </recommendedName>
</protein>
<proteinExistence type="predicted"/>
<dbReference type="GO" id="GO:0048471">
    <property type="term" value="C:perinuclear region of cytoplasm"/>
    <property type="evidence" value="ECO:0007669"/>
    <property type="project" value="TreeGrafter"/>
</dbReference>
<accession>A0A066X745</accession>
<dbReference type="PANTHER" id="PTHR12323">
    <property type="entry name" value="SR-RELATED CTD ASSOCIATED FACTOR 6"/>
    <property type="match status" value="1"/>
</dbReference>
<dbReference type="Gene3D" id="1.25.40.90">
    <property type="match status" value="1"/>
</dbReference>
<dbReference type="OrthoDB" id="21470at2759"/>
<dbReference type="Pfam" id="PF15932">
    <property type="entry name" value="DUF4748"/>
    <property type="match status" value="1"/>
</dbReference>
<dbReference type="HOGENOM" id="CLU_348152_0_0_1"/>
<feature type="compositionally biased region" description="Polar residues" evidence="1">
    <location>
        <begin position="168"/>
        <end position="180"/>
    </location>
</feature>
<sequence>MPSITTCAAAYLSYRSIAPDIALAIGQGLRAVAGSVTLSLAEVPPIQVRILHLPQGTQAYITLPASPQSGLPLEGPPLHICLVVESGAIVPFLGSTRVKSFWLGWGSLCVAGGAAYYFAKQSINTDRAARFEEQRKKKMLAQSLEYGDNVPAQPGSASSMGGEARTDTAGSPSQESSSDPAPTRHAPATESERVFEKSKYESTLSHTLSELQLPVWRTAKFDTSSSTSHLTLTRVTPSLPAALYAMANPELAIAKASFSAILFRKEPVSLTRPEIDTFHTLLHDAIHQCSPANVQKCKRWILKNLAPSPPRVAALGKYLSALSNSLPDEAKTKPSTRRRRLHILYILNDVLYHAIVRDRDARLATDLEASLTVLLHAAAKFPNCPKQTRKVNDLLALWEKHNYFSAATIDSLRETVKEAPHEEKVSKATTQDQPGSNLGFKLPKDAPYMIPSIHGDPNTPWFDLPAATWLPHLTPNSTKPMNPDMIKPLQLAPGPADKALANAVKDLLVDVERLYSKHIPPQAAESQQHTDVSEMGERIVLDEITGEIVDGETYYGWSRGFCEKMKQRRKKATKGDDATLLGGLAEATRCPPSSGAGFRRIRGVPAVAVLGDGVRNAVGMTPATVHLDPGRDQALVDAINRDQGHAMDVREETRAAQASHPHQSTADTIRCSEQGMTTGFRRTANNLLLLAFTIRRPSRRTLWHYHQPVALVTFHHLLKVTRDNGRRRRRLRIWVILYLHTVGLPRRGLLYLHHQRADGLLHRHHSSSTTNINSSDAGTVDTGVVGREEAMIEAGVGGKFVYVEQQSLYR</sequence>
<dbReference type="Pfam" id="PF04818">
    <property type="entry name" value="CID"/>
    <property type="match status" value="1"/>
</dbReference>
<keyword evidence="4" id="KW-1185">Reference proteome</keyword>
<gene>
    <name evidence="3" type="ORF">CSUB01_03999</name>
</gene>
<evidence type="ECO:0000259" key="2">
    <source>
        <dbReference type="PROSITE" id="PS51391"/>
    </source>
</evidence>
<reference evidence="4" key="1">
    <citation type="journal article" date="2014" name="Genome Announc.">
        <title>Draft genome sequence of Colletotrichum sublineola, a destructive pathogen of cultivated sorghum.</title>
        <authorList>
            <person name="Baroncelli R."/>
            <person name="Sanz-Martin J.M."/>
            <person name="Rech G.E."/>
            <person name="Sukno S.A."/>
            <person name="Thon M.R."/>
        </authorList>
    </citation>
    <scope>NUCLEOTIDE SEQUENCE [LARGE SCALE GENOMIC DNA]</scope>
    <source>
        <strain evidence="4">TX430BB</strain>
    </source>
</reference>
<dbReference type="PANTHER" id="PTHR12323:SF0">
    <property type="entry name" value="CALCIUM HOMEOSTASIS ENDOPLASMIC RETICULUM PROTEIN"/>
    <property type="match status" value="1"/>
</dbReference>
<dbReference type="InterPro" id="IPR031833">
    <property type="entry name" value="DUF4748"/>
</dbReference>
<dbReference type="PROSITE" id="PS51391">
    <property type="entry name" value="CID"/>
    <property type="match status" value="1"/>
</dbReference>
<dbReference type="STRING" id="1173701.A0A066X745"/>
<dbReference type="AlphaFoldDB" id="A0A066X745"/>
<feature type="domain" description="CID" evidence="2">
    <location>
        <begin position="270"/>
        <end position="420"/>
    </location>
</feature>
<dbReference type="InterPro" id="IPR008942">
    <property type="entry name" value="ENTH_VHS"/>
</dbReference>
<name>A0A066X745_COLSU</name>